<dbReference type="RefSeq" id="WP_067942166.1">
    <property type="nucleotide sequence ID" value="NZ_CP014228.1"/>
</dbReference>
<dbReference type="OrthoDB" id="9798454at2"/>
<proteinExistence type="predicted"/>
<gene>
    <name evidence="1" type="ORF">AXF14_07575</name>
</gene>
<organism evidence="1 2">
    <name type="scientific">Actinomyces radicidentis</name>
    <dbReference type="NCBI Taxonomy" id="111015"/>
    <lineage>
        <taxon>Bacteria</taxon>
        <taxon>Bacillati</taxon>
        <taxon>Actinomycetota</taxon>
        <taxon>Actinomycetes</taxon>
        <taxon>Actinomycetales</taxon>
        <taxon>Actinomycetaceae</taxon>
        <taxon>Actinomyces</taxon>
    </lineage>
</organism>
<evidence type="ECO:0000313" key="2">
    <source>
        <dbReference type="Proteomes" id="UP000065220"/>
    </source>
</evidence>
<dbReference type="AlphaFoldDB" id="A0A109W2Q6"/>
<dbReference type="KEGG" id="ard:AXF14_07575"/>
<evidence type="ECO:0000313" key="1">
    <source>
        <dbReference type="EMBL" id="AMD87468.1"/>
    </source>
</evidence>
<accession>A0A109W2Q6</accession>
<dbReference type="EMBL" id="CP014228">
    <property type="protein sequence ID" value="AMD87468.1"/>
    <property type="molecule type" value="Genomic_DNA"/>
</dbReference>
<protein>
    <recommendedName>
        <fullName evidence="3">Flavodoxin-like fold domain-containing protein</fullName>
    </recommendedName>
</protein>
<keyword evidence="2" id="KW-1185">Reference proteome</keyword>
<name>A0A109W2Q6_ACTRD</name>
<dbReference type="STRING" id="111015.AXF14_07575"/>
<sequence>MRTVVLAFHPDLAGGSRVNARLASAAREAGVKVRDEYALHPGFRIDVALEAQASAYGEALTAPRASFGLFEV</sequence>
<evidence type="ECO:0008006" key="3">
    <source>
        <dbReference type="Google" id="ProtNLM"/>
    </source>
</evidence>
<reference evidence="2" key="1">
    <citation type="submission" date="2016-02" db="EMBL/GenBank/DDBJ databases">
        <authorList>
            <person name="Holder M.E."/>
            <person name="Ajami N.J."/>
            <person name="Petrosino J.F."/>
        </authorList>
    </citation>
    <scope>NUCLEOTIDE SEQUENCE [LARGE SCALE GENOMIC DNA]</scope>
    <source>
        <strain evidence="2">CCUG 36733</strain>
    </source>
</reference>
<dbReference type="Proteomes" id="UP000065220">
    <property type="component" value="Chromosome"/>
</dbReference>